<evidence type="ECO:0000256" key="6">
    <source>
        <dbReference type="ARBA" id="ARBA00023136"/>
    </source>
</evidence>
<dbReference type="GO" id="GO:0016887">
    <property type="term" value="F:ATP hydrolysis activity"/>
    <property type="evidence" value="ECO:0007669"/>
    <property type="project" value="InterPro"/>
</dbReference>
<dbReference type="GO" id="GO:0005524">
    <property type="term" value="F:ATP binding"/>
    <property type="evidence" value="ECO:0007669"/>
    <property type="project" value="UniProtKB-KW"/>
</dbReference>
<evidence type="ECO:0000259" key="7">
    <source>
        <dbReference type="PROSITE" id="PS50893"/>
    </source>
</evidence>
<dbReference type="SMART" id="SM00382">
    <property type="entry name" value="AAA"/>
    <property type="match status" value="1"/>
</dbReference>
<dbReference type="Pfam" id="PF08402">
    <property type="entry name" value="TOBE_2"/>
    <property type="match status" value="1"/>
</dbReference>
<dbReference type="SUPFAM" id="SSF52540">
    <property type="entry name" value="P-loop containing nucleoside triphosphate hydrolases"/>
    <property type="match status" value="1"/>
</dbReference>
<dbReference type="Gene3D" id="3.40.50.300">
    <property type="entry name" value="P-loop containing nucleotide triphosphate hydrolases"/>
    <property type="match status" value="1"/>
</dbReference>
<evidence type="ECO:0000256" key="1">
    <source>
        <dbReference type="ARBA" id="ARBA00022448"/>
    </source>
</evidence>
<dbReference type="InterPro" id="IPR012340">
    <property type="entry name" value="NA-bd_OB-fold"/>
</dbReference>
<proteinExistence type="predicted"/>
<dbReference type="PANTHER" id="PTHR43875">
    <property type="entry name" value="MALTODEXTRIN IMPORT ATP-BINDING PROTEIN MSMX"/>
    <property type="match status" value="1"/>
</dbReference>
<evidence type="ECO:0000313" key="8">
    <source>
        <dbReference type="EMBL" id="CCO49064.1"/>
    </source>
</evidence>
<evidence type="ECO:0000256" key="2">
    <source>
        <dbReference type="ARBA" id="ARBA00022475"/>
    </source>
</evidence>
<dbReference type="InterPro" id="IPR027417">
    <property type="entry name" value="P-loop_NTPase"/>
</dbReference>
<dbReference type="EMBL" id="CAOF01000172">
    <property type="protein sequence ID" value="CCO49064.1"/>
    <property type="molecule type" value="Genomic_DNA"/>
</dbReference>
<organism evidence="8 9">
    <name type="scientific">Vibrio nigripulchritudo SOn1</name>
    <dbReference type="NCBI Taxonomy" id="1238450"/>
    <lineage>
        <taxon>Bacteria</taxon>
        <taxon>Pseudomonadati</taxon>
        <taxon>Pseudomonadota</taxon>
        <taxon>Gammaproteobacteria</taxon>
        <taxon>Vibrionales</taxon>
        <taxon>Vibrionaceae</taxon>
        <taxon>Vibrio</taxon>
    </lineage>
</organism>
<dbReference type="Proteomes" id="UP000018211">
    <property type="component" value="Unassembled WGS sequence"/>
</dbReference>
<dbReference type="GO" id="GO:0055052">
    <property type="term" value="C:ATP-binding cassette (ABC) transporter complex, substrate-binding subunit-containing"/>
    <property type="evidence" value="ECO:0007669"/>
    <property type="project" value="TreeGrafter"/>
</dbReference>
<evidence type="ECO:0000256" key="3">
    <source>
        <dbReference type="ARBA" id="ARBA00022741"/>
    </source>
</evidence>
<dbReference type="Gene3D" id="2.40.50.140">
    <property type="entry name" value="Nucleic acid-binding proteins"/>
    <property type="match status" value="1"/>
</dbReference>
<keyword evidence="5" id="KW-1278">Translocase</keyword>
<reference evidence="8 9" key="1">
    <citation type="journal article" date="2013" name="ISME J.">
        <title>Comparative genomics of pathogenic lineages of Vibrio nigripulchritudo identifies virulence-associated traits.</title>
        <authorList>
            <person name="Goudenege D."/>
            <person name="Labreuche Y."/>
            <person name="Krin E."/>
            <person name="Ansquer D."/>
            <person name="Mangenot S."/>
            <person name="Calteau A."/>
            <person name="Medigue C."/>
            <person name="Mazel D."/>
            <person name="Polz M.F."/>
            <person name="Le Roux F."/>
        </authorList>
    </citation>
    <scope>NUCLEOTIDE SEQUENCE [LARGE SCALE GENOMIC DNA]</scope>
    <source>
        <strain evidence="8 9">SOn1</strain>
    </source>
</reference>
<dbReference type="InterPro" id="IPR013611">
    <property type="entry name" value="Transp-assoc_OB_typ2"/>
</dbReference>
<protein>
    <submittedName>
        <fullName evidence="8">Sugar ABC transporter, ATP-binding protein</fullName>
    </submittedName>
</protein>
<dbReference type="Pfam" id="PF00005">
    <property type="entry name" value="ABC_tran"/>
    <property type="match status" value="1"/>
</dbReference>
<dbReference type="Gene3D" id="2.40.50.100">
    <property type="match status" value="1"/>
</dbReference>
<keyword evidence="1" id="KW-0813">Transport</keyword>
<dbReference type="AlphaFoldDB" id="A0AAV2VWF2"/>
<dbReference type="InterPro" id="IPR017871">
    <property type="entry name" value="ABC_transporter-like_CS"/>
</dbReference>
<sequence length="338" mass="37792">MSYLQINNIKKRFADKEALKNIDFQVNKGEFVALLGPSGCGKTTLLRILAGLETATEGQFFIDNEDVTTRSPSDRHISMVFQSYALFPHLSVKENILFGLKARKVPANTQKQRLEEAVNQVGLADYLNKLPSQLSGGQRQRVALARSIVSHHPICLMDEPLSNLDAQLRADMRSELRQLQQDLGLTVIYVTHDQVEAMSMADKIVLLNQGVIEQIGKPQELYQHPATTFSARFIGSPPMNLLQLKNKPFLTGIRPEHMRVEQSGESCTVLKADYHGDSTLVTAEIEGNQQLCIKLDGHLTLQKGDLLSVSWDDSDCCYFDPDTQRLLPTPQTQKFATV</sequence>
<dbReference type="SUPFAM" id="SSF50331">
    <property type="entry name" value="MOP-like"/>
    <property type="match status" value="1"/>
</dbReference>
<dbReference type="GO" id="GO:0140359">
    <property type="term" value="F:ABC-type transporter activity"/>
    <property type="evidence" value="ECO:0007669"/>
    <property type="project" value="UniProtKB-ARBA"/>
</dbReference>
<dbReference type="InterPro" id="IPR047641">
    <property type="entry name" value="ABC_transpr_MalK/UgpC-like"/>
</dbReference>
<dbReference type="RefSeq" id="WP_022613338.1">
    <property type="nucleotide sequence ID" value="NZ_LK391965.1"/>
</dbReference>
<gene>
    <name evidence="8" type="ORF">VIBNISOn1_770086</name>
</gene>
<dbReference type="PROSITE" id="PS00211">
    <property type="entry name" value="ABC_TRANSPORTER_1"/>
    <property type="match status" value="1"/>
</dbReference>
<comment type="caution">
    <text evidence="8">The sequence shown here is derived from an EMBL/GenBank/DDBJ whole genome shotgun (WGS) entry which is preliminary data.</text>
</comment>
<dbReference type="PANTHER" id="PTHR43875:SF15">
    <property type="entry name" value="TREHALOSE IMPORT ATP-BINDING PROTEIN SUGC"/>
    <property type="match status" value="1"/>
</dbReference>
<keyword evidence="6" id="KW-0472">Membrane</keyword>
<accession>A0AAV2VWF2</accession>
<keyword evidence="4 8" id="KW-0067">ATP-binding</keyword>
<keyword evidence="2" id="KW-1003">Cell membrane</keyword>
<dbReference type="InterPro" id="IPR003593">
    <property type="entry name" value="AAA+_ATPase"/>
</dbReference>
<keyword evidence="3" id="KW-0547">Nucleotide-binding</keyword>
<feature type="domain" description="ABC transporter" evidence="7">
    <location>
        <begin position="4"/>
        <end position="234"/>
    </location>
</feature>
<name>A0AAV2VWF2_9VIBR</name>
<evidence type="ECO:0000313" key="9">
    <source>
        <dbReference type="Proteomes" id="UP000018211"/>
    </source>
</evidence>
<dbReference type="FunFam" id="3.40.50.300:FF:000042">
    <property type="entry name" value="Maltose/maltodextrin ABC transporter, ATP-binding protein"/>
    <property type="match status" value="1"/>
</dbReference>
<dbReference type="PROSITE" id="PS50893">
    <property type="entry name" value="ABC_TRANSPORTER_2"/>
    <property type="match status" value="1"/>
</dbReference>
<evidence type="ECO:0000256" key="4">
    <source>
        <dbReference type="ARBA" id="ARBA00022840"/>
    </source>
</evidence>
<dbReference type="InterPro" id="IPR003439">
    <property type="entry name" value="ABC_transporter-like_ATP-bd"/>
</dbReference>
<evidence type="ECO:0000256" key="5">
    <source>
        <dbReference type="ARBA" id="ARBA00022967"/>
    </source>
</evidence>
<dbReference type="InterPro" id="IPR008995">
    <property type="entry name" value="Mo/tungstate-bd_C_term_dom"/>
</dbReference>